<dbReference type="Proteomes" id="UP001335729">
    <property type="component" value="Unassembled WGS sequence"/>
</dbReference>
<dbReference type="SUPFAM" id="SSF51679">
    <property type="entry name" value="Bacterial luciferase-like"/>
    <property type="match status" value="1"/>
</dbReference>
<dbReference type="CDD" id="cd01097">
    <property type="entry name" value="Tetrahydromethanopterin_reductase"/>
    <property type="match status" value="1"/>
</dbReference>
<keyword evidence="1 3" id="KW-0560">Oxidoreductase</keyword>
<reference evidence="3 4" key="1">
    <citation type="submission" date="2024-01" db="EMBL/GenBank/DDBJ databases">
        <title>Draft genome sequence of Gordonia sp. PKS22-38.</title>
        <authorList>
            <person name="Suphannarot A."/>
            <person name="Mingma R."/>
        </authorList>
    </citation>
    <scope>NUCLEOTIDE SEQUENCE [LARGE SCALE GENOMIC DNA]</scope>
    <source>
        <strain evidence="3 4">PKS22-38</strain>
    </source>
</reference>
<dbReference type="RefSeq" id="WP_330505424.1">
    <property type="nucleotide sequence ID" value="NZ_JAZDUE010000010.1"/>
</dbReference>
<evidence type="ECO:0000313" key="3">
    <source>
        <dbReference type="EMBL" id="MEE4024032.1"/>
    </source>
</evidence>
<evidence type="ECO:0000313" key="4">
    <source>
        <dbReference type="Proteomes" id="UP001335729"/>
    </source>
</evidence>
<proteinExistence type="predicted"/>
<feature type="domain" description="Luciferase-like" evidence="2">
    <location>
        <begin position="14"/>
        <end position="240"/>
    </location>
</feature>
<sequence>MDYGHDLRFGSFITPSAEKPQNTVDLAIASERAGLDLVTFQDHPYQPSFLDTWTLLAYVAARTERVILSPNVANLPLRPPAVLARAAASLDQLSGGRVELGLGAGAFWDAIAALGGPRRSPSEAVRALREAIGVMRSAWGEGSNRLDGSFYSLHGAKPGPAPVHDIGIWLGAYKPRMLELTGALADGWLPSLGRMSSAEISDANERIDSAAHDAGREPADVRRIANVGGTVDPAGVDAWVEQLTALALDDGFSTFIFADDDPATYTVVGEQIAPAVRRAVADARG</sequence>
<accession>A0ABU7MUL3</accession>
<protein>
    <submittedName>
        <fullName evidence="3">LLM class flavin-dependent oxidoreductase</fullName>
        <ecNumber evidence="3">1.-.-.-</ecNumber>
    </submittedName>
</protein>
<dbReference type="PANTHER" id="PTHR43244:SF1">
    <property type="entry name" value="5,10-METHYLENETETRAHYDROMETHANOPTERIN REDUCTASE"/>
    <property type="match status" value="1"/>
</dbReference>
<dbReference type="InterPro" id="IPR011251">
    <property type="entry name" value="Luciferase-like_dom"/>
</dbReference>
<organism evidence="3 4">
    <name type="scientific">Gordonia prachuapensis</name>
    <dbReference type="NCBI Taxonomy" id="3115651"/>
    <lineage>
        <taxon>Bacteria</taxon>
        <taxon>Bacillati</taxon>
        <taxon>Actinomycetota</taxon>
        <taxon>Actinomycetes</taxon>
        <taxon>Mycobacteriales</taxon>
        <taxon>Gordoniaceae</taxon>
        <taxon>Gordonia</taxon>
    </lineage>
</organism>
<dbReference type="Gene3D" id="3.20.20.30">
    <property type="entry name" value="Luciferase-like domain"/>
    <property type="match status" value="1"/>
</dbReference>
<dbReference type="InterPro" id="IPR050564">
    <property type="entry name" value="F420-G6PD/mer"/>
</dbReference>
<gene>
    <name evidence="3" type="ORF">V1Y59_13170</name>
</gene>
<dbReference type="PANTHER" id="PTHR43244">
    <property type="match status" value="1"/>
</dbReference>
<keyword evidence="4" id="KW-1185">Reference proteome</keyword>
<dbReference type="EMBL" id="JAZDUE010000010">
    <property type="protein sequence ID" value="MEE4024032.1"/>
    <property type="molecule type" value="Genomic_DNA"/>
</dbReference>
<name>A0ABU7MUL3_9ACTN</name>
<dbReference type="GO" id="GO:0016491">
    <property type="term" value="F:oxidoreductase activity"/>
    <property type="evidence" value="ECO:0007669"/>
    <property type="project" value="UniProtKB-KW"/>
</dbReference>
<evidence type="ECO:0000256" key="1">
    <source>
        <dbReference type="ARBA" id="ARBA00023002"/>
    </source>
</evidence>
<dbReference type="EC" id="1.-.-.-" evidence="3"/>
<comment type="caution">
    <text evidence="3">The sequence shown here is derived from an EMBL/GenBank/DDBJ whole genome shotgun (WGS) entry which is preliminary data.</text>
</comment>
<dbReference type="InterPro" id="IPR036661">
    <property type="entry name" value="Luciferase-like_sf"/>
</dbReference>
<evidence type="ECO:0000259" key="2">
    <source>
        <dbReference type="Pfam" id="PF00296"/>
    </source>
</evidence>
<dbReference type="Pfam" id="PF00296">
    <property type="entry name" value="Bac_luciferase"/>
    <property type="match status" value="1"/>
</dbReference>